<name>A0A9X0DNS1_9HELO</name>
<dbReference type="EMBL" id="JAPEIS010000004">
    <property type="protein sequence ID" value="KAJ8067323.1"/>
    <property type="molecule type" value="Genomic_DNA"/>
</dbReference>
<feature type="compositionally biased region" description="Polar residues" evidence="1">
    <location>
        <begin position="1"/>
        <end position="11"/>
    </location>
</feature>
<dbReference type="AlphaFoldDB" id="A0A9X0DNS1"/>
<organism evidence="2 3">
    <name type="scientific">Sclerotinia nivalis</name>
    <dbReference type="NCBI Taxonomy" id="352851"/>
    <lineage>
        <taxon>Eukaryota</taxon>
        <taxon>Fungi</taxon>
        <taxon>Dikarya</taxon>
        <taxon>Ascomycota</taxon>
        <taxon>Pezizomycotina</taxon>
        <taxon>Leotiomycetes</taxon>
        <taxon>Helotiales</taxon>
        <taxon>Sclerotiniaceae</taxon>
        <taxon>Sclerotinia</taxon>
    </lineage>
</organism>
<gene>
    <name evidence="2" type="ORF">OCU04_004676</name>
</gene>
<dbReference type="OrthoDB" id="3551973at2759"/>
<sequence length="73" mass="8024">MTTTATTNVTLKHSPEKSAGKKAQASLTLNSHLYAALNVVERLTQGVTNSKKEYRAQAKKTIVAFDEAFQEKK</sequence>
<dbReference type="Proteomes" id="UP001152300">
    <property type="component" value="Unassembled WGS sequence"/>
</dbReference>
<evidence type="ECO:0000256" key="1">
    <source>
        <dbReference type="SAM" id="MobiDB-lite"/>
    </source>
</evidence>
<comment type="caution">
    <text evidence="2">The sequence shown here is derived from an EMBL/GenBank/DDBJ whole genome shotgun (WGS) entry which is preliminary data.</text>
</comment>
<feature type="region of interest" description="Disordered" evidence="1">
    <location>
        <begin position="1"/>
        <end position="24"/>
    </location>
</feature>
<accession>A0A9X0DNS1</accession>
<keyword evidence="3" id="KW-1185">Reference proteome</keyword>
<evidence type="ECO:0000313" key="3">
    <source>
        <dbReference type="Proteomes" id="UP001152300"/>
    </source>
</evidence>
<proteinExistence type="predicted"/>
<evidence type="ECO:0000313" key="2">
    <source>
        <dbReference type="EMBL" id="KAJ8067323.1"/>
    </source>
</evidence>
<protein>
    <submittedName>
        <fullName evidence="2">Uncharacterized protein</fullName>
    </submittedName>
</protein>
<reference evidence="2" key="1">
    <citation type="submission" date="2022-11" db="EMBL/GenBank/DDBJ databases">
        <title>Genome Resource of Sclerotinia nivalis Strain SnTB1, a Plant Pathogen Isolated from American Ginseng.</title>
        <authorList>
            <person name="Fan S."/>
        </authorList>
    </citation>
    <scope>NUCLEOTIDE SEQUENCE</scope>
    <source>
        <strain evidence="2">SnTB1</strain>
    </source>
</reference>